<evidence type="ECO:0000256" key="2">
    <source>
        <dbReference type="ARBA" id="ARBA00022741"/>
    </source>
</evidence>
<keyword evidence="5" id="KW-0067">ATP-binding</keyword>
<dbReference type="NCBIfam" id="TIGR00763">
    <property type="entry name" value="lon"/>
    <property type="match status" value="1"/>
</dbReference>
<name>A0ABC8K8X1_ERUVS</name>
<dbReference type="InterPro" id="IPR014721">
    <property type="entry name" value="Ribsml_uS5_D2-typ_fold_subgr"/>
</dbReference>
<dbReference type="Pfam" id="PF22667">
    <property type="entry name" value="Lon_lid"/>
    <property type="match status" value="1"/>
</dbReference>
<keyword evidence="11" id="KW-1185">Reference proteome</keyword>
<dbReference type="GO" id="GO:0005524">
    <property type="term" value="F:ATP binding"/>
    <property type="evidence" value="ECO:0007669"/>
    <property type="project" value="UniProtKB-KW"/>
</dbReference>
<dbReference type="PROSITE" id="PS51786">
    <property type="entry name" value="LON_PROTEOLYTIC"/>
    <property type="match status" value="1"/>
</dbReference>
<dbReference type="EC" id="3.4.21.53" evidence="7"/>
<dbReference type="InterPro" id="IPR027417">
    <property type="entry name" value="P-loop_NTPase"/>
</dbReference>
<evidence type="ECO:0000256" key="5">
    <source>
        <dbReference type="ARBA" id="ARBA00022840"/>
    </source>
</evidence>
<feature type="domain" description="Lon proteolytic" evidence="9">
    <location>
        <begin position="388"/>
        <end position="572"/>
    </location>
</feature>
<dbReference type="PRINTS" id="PR00830">
    <property type="entry name" value="ENDOLAPTASE"/>
</dbReference>
<dbReference type="EMBL" id="CAKOAT010180710">
    <property type="protein sequence ID" value="CAH8353288.1"/>
    <property type="molecule type" value="Genomic_DNA"/>
</dbReference>
<dbReference type="InterPro" id="IPR003593">
    <property type="entry name" value="AAA+_ATPase"/>
</dbReference>
<dbReference type="SUPFAM" id="SSF54211">
    <property type="entry name" value="Ribosomal protein S5 domain 2-like"/>
    <property type="match status" value="1"/>
</dbReference>
<evidence type="ECO:0000256" key="1">
    <source>
        <dbReference type="ARBA" id="ARBA00022670"/>
    </source>
</evidence>
<evidence type="ECO:0000313" key="10">
    <source>
        <dbReference type="EMBL" id="CAH8353288.1"/>
    </source>
</evidence>
<dbReference type="AlphaFoldDB" id="A0ABC8K8X1"/>
<keyword evidence="1 8" id="KW-0645">Protease</keyword>
<dbReference type="InterPro" id="IPR003959">
    <property type="entry name" value="ATPase_AAA_core"/>
</dbReference>
<dbReference type="Gene3D" id="3.40.50.300">
    <property type="entry name" value="P-loop containing nucleotide triphosphate hydrolases"/>
    <property type="match status" value="1"/>
</dbReference>
<dbReference type="PANTHER" id="PTHR43718:SF2">
    <property type="entry name" value="LON PROTEASE HOMOLOG, MITOCHONDRIAL"/>
    <property type="match status" value="1"/>
</dbReference>
<evidence type="ECO:0000256" key="7">
    <source>
        <dbReference type="ARBA" id="ARBA00066743"/>
    </source>
</evidence>
<evidence type="ECO:0000313" key="11">
    <source>
        <dbReference type="Proteomes" id="UP001642260"/>
    </source>
</evidence>
<dbReference type="CDD" id="cd19500">
    <property type="entry name" value="RecA-like_Lon"/>
    <property type="match status" value="1"/>
</dbReference>
<dbReference type="Gene3D" id="3.30.230.10">
    <property type="match status" value="1"/>
</dbReference>
<dbReference type="Gene3D" id="1.20.5.5270">
    <property type="match status" value="1"/>
</dbReference>
<dbReference type="InterPro" id="IPR004815">
    <property type="entry name" value="Lon_bac/euk-typ"/>
</dbReference>
<feature type="active site" evidence="8">
    <location>
        <position position="521"/>
    </location>
</feature>
<evidence type="ECO:0000256" key="4">
    <source>
        <dbReference type="ARBA" id="ARBA00022825"/>
    </source>
</evidence>
<reference evidence="10 11" key="1">
    <citation type="submission" date="2022-03" db="EMBL/GenBank/DDBJ databases">
        <authorList>
            <person name="Macdonald S."/>
            <person name="Ahmed S."/>
            <person name="Newling K."/>
        </authorList>
    </citation>
    <scope>NUCLEOTIDE SEQUENCE [LARGE SCALE GENOMIC DNA]</scope>
</reference>
<evidence type="ECO:0000256" key="6">
    <source>
        <dbReference type="ARBA" id="ARBA00050665"/>
    </source>
</evidence>
<dbReference type="Proteomes" id="UP001642260">
    <property type="component" value="Unassembled WGS sequence"/>
</dbReference>
<evidence type="ECO:0000256" key="8">
    <source>
        <dbReference type="PROSITE-ProRule" id="PRU01122"/>
    </source>
</evidence>
<dbReference type="InterPro" id="IPR020568">
    <property type="entry name" value="Ribosomal_Su5_D2-typ_SF"/>
</dbReference>
<dbReference type="FunFam" id="3.40.50.300:FF:000021">
    <property type="entry name" value="Lon protease homolog"/>
    <property type="match status" value="1"/>
</dbReference>
<accession>A0ABC8K8X1</accession>
<dbReference type="GO" id="GO:0004252">
    <property type="term" value="F:serine-type endopeptidase activity"/>
    <property type="evidence" value="ECO:0007669"/>
    <property type="project" value="UniProtKB-UniRule"/>
</dbReference>
<gene>
    <name evidence="10" type="ORF">ERUC_LOCUS19043</name>
</gene>
<comment type="catalytic activity">
    <reaction evidence="6">
        <text>Hydrolysis of proteins in presence of ATP.</text>
        <dbReference type="EC" id="3.4.21.53"/>
    </reaction>
</comment>
<dbReference type="FunFam" id="1.10.8.60:FF:000080">
    <property type="entry name" value="Lon protease homolog, mitochondrial"/>
    <property type="match status" value="1"/>
</dbReference>
<comment type="similarity">
    <text evidence="8">Belongs to the peptidase S16 family.</text>
</comment>
<dbReference type="InterPro" id="IPR054594">
    <property type="entry name" value="Lon_lid"/>
</dbReference>
<proteinExistence type="inferred from homology"/>
<keyword evidence="3 8" id="KW-0378">Hydrolase</keyword>
<dbReference type="InterPro" id="IPR008269">
    <property type="entry name" value="Lon_proteolytic"/>
</dbReference>
<dbReference type="SUPFAM" id="SSF52540">
    <property type="entry name" value="P-loop containing nucleoside triphosphate hydrolases"/>
    <property type="match status" value="1"/>
</dbReference>
<dbReference type="Pfam" id="PF05362">
    <property type="entry name" value="Lon_C"/>
    <property type="match status" value="1"/>
</dbReference>
<keyword evidence="2" id="KW-0547">Nucleotide-binding</keyword>
<dbReference type="InterPro" id="IPR027065">
    <property type="entry name" value="Lon_Prtase"/>
</dbReference>
<dbReference type="PANTHER" id="PTHR43718">
    <property type="entry name" value="LON PROTEASE"/>
    <property type="match status" value="1"/>
</dbReference>
<protein>
    <recommendedName>
        <fullName evidence="7">endopeptidase La</fullName>
        <ecNumber evidence="7">3.4.21.53</ecNumber>
    </recommendedName>
</protein>
<sequence>MKIFNSKNYTATPSTWMNKERVLKVTEEVQETDDEHVFSEEFRIRTEQIKEKIPKHVLKVMKEEFAKLDILESDSNKFQDTYDYLNWLTILPWGNFSDENFDVLRAEKILDNDHYGLSHVKERILEFIAVRKLRGTSKGKVICLSGPPGVGKTSIGRSIARALGLEFFRFSVGGLDDVGEIKGTRRSYANALPGIMVKCLKTVGTLNPLVLIDEIDKLGKSSSGDPASALLEILDPEQNANFRDHYLDVTIDLSKVLFVCTANVLDTIPKPLLDRMEVINISGYITDDKMHIARDHLLKTLCIDCGIKPEQVVVSDAALRSLIENYCREPGVRNLQQHIEKIYRKIALKLVREGASSEAPEVSVMIDEPNLADYVGKPEFNEEKIYEETPVGVVMGLAWTSTGGSPLYIETTSVEEGEGKGGFHITGQLGDVMKESAEIAHTVAKRIMLEKEPKNRFFANSELHLHVPRGATPKDGPSAGCTMITSLLSLAMRKPVRKDLAMTGEVTLTGRILPIGGVKEKTLAASRSQVKMMIFPEGNRGDFDELSCNLKEGIDVHFVDEYEQIFELAFGYHLGSPPLNFTRSLTSLMWDLLSGCFQ</sequence>
<keyword evidence="4 8" id="KW-0720">Serine protease</keyword>
<dbReference type="SMART" id="SM00382">
    <property type="entry name" value="AAA"/>
    <property type="match status" value="1"/>
</dbReference>
<dbReference type="PROSITE" id="PS01046">
    <property type="entry name" value="LON_SER"/>
    <property type="match status" value="1"/>
</dbReference>
<evidence type="ECO:0000256" key="3">
    <source>
        <dbReference type="ARBA" id="ARBA00022801"/>
    </source>
</evidence>
<comment type="caution">
    <text evidence="10">The sequence shown here is derived from an EMBL/GenBank/DDBJ whole genome shotgun (WGS) entry which is preliminary data.</text>
</comment>
<dbReference type="GO" id="GO:0006508">
    <property type="term" value="P:proteolysis"/>
    <property type="evidence" value="ECO:0007669"/>
    <property type="project" value="UniProtKB-KW"/>
</dbReference>
<feature type="active site" evidence="8">
    <location>
        <position position="478"/>
    </location>
</feature>
<evidence type="ECO:0000259" key="9">
    <source>
        <dbReference type="PROSITE" id="PS51786"/>
    </source>
</evidence>
<organism evidence="10 11">
    <name type="scientific">Eruca vesicaria subsp. sativa</name>
    <name type="common">Garden rocket</name>
    <name type="synonym">Eruca sativa</name>
    <dbReference type="NCBI Taxonomy" id="29727"/>
    <lineage>
        <taxon>Eukaryota</taxon>
        <taxon>Viridiplantae</taxon>
        <taxon>Streptophyta</taxon>
        <taxon>Embryophyta</taxon>
        <taxon>Tracheophyta</taxon>
        <taxon>Spermatophyta</taxon>
        <taxon>Magnoliopsida</taxon>
        <taxon>eudicotyledons</taxon>
        <taxon>Gunneridae</taxon>
        <taxon>Pentapetalae</taxon>
        <taxon>rosids</taxon>
        <taxon>malvids</taxon>
        <taxon>Brassicales</taxon>
        <taxon>Brassicaceae</taxon>
        <taxon>Brassiceae</taxon>
        <taxon>Eruca</taxon>
    </lineage>
</organism>
<dbReference type="InterPro" id="IPR008268">
    <property type="entry name" value="Peptidase_S16_AS"/>
</dbReference>
<dbReference type="GO" id="GO:0004176">
    <property type="term" value="F:ATP-dependent peptidase activity"/>
    <property type="evidence" value="ECO:0007669"/>
    <property type="project" value="UniProtKB-UniRule"/>
</dbReference>
<dbReference type="Gene3D" id="1.10.8.60">
    <property type="match status" value="1"/>
</dbReference>
<dbReference type="FunFam" id="3.30.230.10:FF:000015">
    <property type="entry name" value="Lon protease homolog, mitochondrial"/>
    <property type="match status" value="1"/>
</dbReference>
<dbReference type="Pfam" id="PF00004">
    <property type="entry name" value="AAA"/>
    <property type="match status" value="1"/>
</dbReference>